<dbReference type="InterPro" id="IPR019096">
    <property type="entry name" value="YopX_protein"/>
</dbReference>
<dbReference type="RefSeq" id="WP_184312694.1">
    <property type="nucleotide sequence ID" value="NZ_JACHEN010000034.1"/>
</dbReference>
<organism evidence="2 3">
    <name type="scientific">Anaerosolibacter carboniphilus</name>
    <dbReference type="NCBI Taxonomy" id="1417629"/>
    <lineage>
        <taxon>Bacteria</taxon>
        <taxon>Bacillati</taxon>
        <taxon>Bacillota</taxon>
        <taxon>Clostridia</taxon>
        <taxon>Peptostreptococcales</taxon>
        <taxon>Thermotaleaceae</taxon>
        <taxon>Anaerosolibacter</taxon>
    </lineage>
</organism>
<dbReference type="Proteomes" id="UP000579281">
    <property type="component" value="Unassembled WGS sequence"/>
</dbReference>
<evidence type="ECO:0000313" key="3">
    <source>
        <dbReference type="Proteomes" id="UP000579281"/>
    </source>
</evidence>
<comment type="caution">
    <text evidence="2">The sequence shown here is derived from an EMBL/GenBank/DDBJ whole genome shotgun (WGS) entry which is preliminary data.</text>
</comment>
<gene>
    <name evidence="2" type="ORF">HNQ80_004344</name>
</gene>
<feature type="domain" description="YopX protein" evidence="1">
    <location>
        <begin position="5"/>
        <end position="138"/>
    </location>
</feature>
<dbReference type="EMBL" id="JACHEN010000034">
    <property type="protein sequence ID" value="MBB6218204.1"/>
    <property type="molecule type" value="Genomic_DNA"/>
</dbReference>
<protein>
    <submittedName>
        <fullName evidence="2">Putative phage protein (TIGR01671 family)</fullName>
    </submittedName>
</protein>
<dbReference type="Gene3D" id="2.30.30.290">
    <property type="entry name" value="YopX-like domains"/>
    <property type="match status" value="1"/>
</dbReference>
<dbReference type="AlphaFoldDB" id="A0A841KX51"/>
<name>A0A841KX51_9FIRM</name>
<dbReference type="InterPro" id="IPR023385">
    <property type="entry name" value="YopX-like_C"/>
</dbReference>
<dbReference type="SUPFAM" id="SSF159006">
    <property type="entry name" value="YopX-like"/>
    <property type="match status" value="1"/>
</dbReference>
<accession>A0A841KX51</accession>
<keyword evidence="3" id="KW-1185">Reference proteome</keyword>
<evidence type="ECO:0000259" key="1">
    <source>
        <dbReference type="Pfam" id="PF09643"/>
    </source>
</evidence>
<dbReference type="InterPro" id="IPR010024">
    <property type="entry name" value="CHP16711"/>
</dbReference>
<dbReference type="Pfam" id="PF09643">
    <property type="entry name" value="YopX"/>
    <property type="match status" value="1"/>
</dbReference>
<proteinExistence type="predicted"/>
<sequence>MREFKFRAWDKERECWYKPIHEAYKGNLFELLVGFEGDLFAHTMCGTEHESLWPGRFELMQYTGLKDSQGVEIYEGDIVELYSDEIGSDIPENFKGVVTYSGSGFHVFSEESCVGFELWQEIARWRIIGNIYENQDRIQLD</sequence>
<dbReference type="NCBIfam" id="TIGR01671">
    <property type="entry name" value="phage_TIGR01671"/>
    <property type="match status" value="1"/>
</dbReference>
<reference evidence="2 3" key="1">
    <citation type="submission" date="2020-08" db="EMBL/GenBank/DDBJ databases">
        <title>Genomic Encyclopedia of Type Strains, Phase IV (KMG-IV): sequencing the most valuable type-strain genomes for metagenomic binning, comparative biology and taxonomic classification.</title>
        <authorList>
            <person name="Goeker M."/>
        </authorList>
    </citation>
    <scope>NUCLEOTIDE SEQUENCE [LARGE SCALE GENOMIC DNA]</scope>
    <source>
        <strain evidence="2 3">DSM 103526</strain>
    </source>
</reference>
<evidence type="ECO:0000313" key="2">
    <source>
        <dbReference type="EMBL" id="MBB6218204.1"/>
    </source>
</evidence>